<reference evidence="2 3" key="1">
    <citation type="journal article" date="2024" name="Ann. Entomol. Soc. Am.">
        <title>Genomic analyses of the southern and eastern yellowjacket wasps (Hymenoptera: Vespidae) reveal evolutionary signatures of social life.</title>
        <authorList>
            <person name="Catto M.A."/>
            <person name="Caine P.B."/>
            <person name="Orr S.E."/>
            <person name="Hunt B.G."/>
            <person name="Goodisman M.A.D."/>
        </authorList>
    </citation>
    <scope>NUCLEOTIDE SEQUENCE [LARGE SCALE GENOMIC DNA]</scope>
    <source>
        <strain evidence="2">232</strain>
        <tissue evidence="2">Head and thorax</tissue>
    </source>
</reference>
<dbReference type="EMBL" id="JAYRBN010000091">
    <property type="protein sequence ID" value="KAL2730113.1"/>
    <property type="molecule type" value="Genomic_DNA"/>
</dbReference>
<name>A0ABD2BC68_VESMC</name>
<feature type="compositionally biased region" description="Polar residues" evidence="1">
    <location>
        <begin position="93"/>
        <end position="110"/>
    </location>
</feature>
<feature type="compositionally biased region" description="Acidic residues" evidence="1">
    <location>
        <begin position="246"/>
        <end position="255"/>
    </location>
</feature>
<accession>A0ABD2BC68</accession>
<evidence type="ECO:0000313" key="2">
    <source>
        <dbReference type="EMBL" id="KAL2730113.1"/>
    </source>
</evidence>
<feature type="compositionally biased region" description="Basic and acidic residues" evidence="1">
    <location>
        <begin position="231"/>
        <end position="245"/>
    </location>
</feature>
<evidence type="ECO:0000256" key="1">
    <source>
        <dbReference type="SAM" id="MobiDB-lite"/>
    </source>
</evidence>
<keyword evidence="3" id="KW-1185">Reference proteome</keyword>
<gene>
    <name evidence="2" type="ORF">V1477_015924</name>
</gene>
<feature type="region of interest" description="Disordered" evidence="1">
    <location>
        <begin position="228"/>
        <end position="268"/>
    </location>
</feature>
<proteinExistence type="predicted"/>
<feature type="region of interest" description="Disordered" evidence="1">
    <location>
        <begin position="71"/>
        <end position="110"/>
    </location>
</feature>
<feature type="compositionally biased region" description="Low complexity" evidence="1">
    <location>
        <begin position="71"/>
        <end position="85"/>
    </location>
</feature>
<comment type="caution">
    <text evidence="2">The sequence shown here is derived from an EMBL/GenBank/DDBJ whole genome shotgun (WGS) entry which is preliminary data.</text>
</comment>
<protein>
    <submittedName>
        <fullName evidence="2">AT-rich interactive domain-containing protein 1B-like</fullName>
    </submittedName>
</protein>
<dbReference type="Proteomes" id="UP001607303">
    <property type="component" value="Unassembled WGS sequence"/>
</dbReference>
<dbReference type="AlphaFoldDB" id="A0ABD2BC68"/>
<feature type="compositionally biased region" description="Basic and acidic residues" evidence="1">
    <location>
        <begin position="256"/>
        <end position="268"/>
    </location>
</feature>
<evidence type="ECO:0000313" key="3">
    <source>
        <dbReference type="Proteomes" id="UP001607303"/>
    </source>
</evidence>
<sequence length="268" mass="30731">MSISFDNVEKREEKITLRPKNTCNSSSEGDEQLGNYDSFLTFHDYTYLFWPTWFFRPDLPLASTLPTSHVANSSNVSSSNVLSSRSHQDVQKGSENPYSNNRIHGQTPTICTAQPETGDSLFWPGRYPIYSFVTIVLPRFLEKVRETEVMSLIKLIKFCSKRENLDKVTQSISGNFGSKIGFGNVPIVPTYITETCYVLLMVSRMVERMHTVSSWTITQGIVRSEIAGQRSQEKDFVEEKKTRKEEEEEEEEEEGREARKGEEGRVRD</sequence>
<organism evidence="2 3">
    <name type="scientific">Vespula maculifrons</name>
    <name type="common">Eastern yellow jacket</name>
    <name type="synonym">Wasp</name>
    <dbReference type="NCBI Taxonomy" id="7453"/>
    <lineage>
        <taxon>Eukaryota</taxon>
        <taxon>Metazoa</taxon>
        <taxon>Ecdysozoa</taxon>
        <taxon>Arthropoda</taxon>
        <taxon>Hexapoda</taxon>
        <taxon>Insecta</taxon>
        <taxon>Pterygota</taxon>
        <taxon>Neoptera</taxon>
        <taxon>Endopterygota</taxon>
        <taxon>Hymenoptera</taxon>
        <taxon>Apocrita</taxon>
        <taxon>Aculeata</taxon>
        <taxon>Vespoidea</taxon>
        <taxon>Vespidae</taxon>
        <taxon>Vespinae</taxon>
        <taxon>Vespula</taxon>
    </lineage>
</organism>